<sequence length="41" mass="4885">MTRRYSAYVCPKKSKFCFQTYAEALDNEVFQQVKSIDHLHT</sequence>
<evidence type="ECO:0000313" key="2">
    <source>
        <dbReference type="Proteomes" id="UP000191518"/>
    </source>
</evidence>
<keyword evidence="2" id="KW-1185">Reference proteome</keyword>
<accession>A0A1V6SCX8</accession>
<dbReference type="Proteomes" id="UP000191518">
    <property type="component" value="Unassembled WGS sequence"/>
</dbReference>
<name>A0A1V6SCX8_9EURO</name>
<protein>
    <submittedName>
        <fullName evidence="1">Uncharacterized protein</fullName>
    </submittedName>
</protein>
<proteinExistence type="predicted"/>
<dbReference type="EMBL" id="MDYP01000002">
    <property type="protein sequence ID" value="OQE11768.1"/>
    <property type="molecule type" value="Genomic_DNA"/>
</dbReference>
<gene>
    <name evidence="1" type="ORF">PENVUL_c002G07635</name>
</gene>
<reference evidence="2" key="1">
    <citation type="journal article" date="2017" name="Nat. Microbiol.">
        <title>Global analysis of biosynthetic gene clusters reveals vast potential of secondary metabolite production in Penicillium species.</title>
        <authorList>
            <person name="Nielsen J.C."/>
            <person name="Grijseels S."/>
            <person name="Prigent S."/>
            <person name="Ji B."/>
            <person name="Dainat J."/>
            <person name="Nielsen K.F."/>
            <person name="Frisvad J.C."/>
            <person name="Workman M."/>
            <person name="Nielsen J."/>
        </authorList>
    </citation>
    <scope>NUCLEOTIDE SEQUENCE [LARGE SCALE GENOMIC DNA]</scope>
    <source>
        <strain evidence="2">IBT 29486</strain>
    </source>
</reference>
<organism evidence="1 2">
    <name type="scientific">Penicillium vulpinum</name>
    <dbReference type="NCBI Taxonomy" id="29845"/>
    <lineage>
        <taxon>Eukaryota</taxon>
        <taxon>Fungi</taxon>
        <taxon>Dikarya</taxon>
        <taxon>Ascomycota</taxon>
        <taxon>Pezizomycotina</taxon>
        <taxon>Eurotiomycetes</taxon>
        <taxon>Eurotiomycetidae</taxon>
        <taxon>Eurotiales</taxon>
        <taxon>Aspergillaceae</taxon>
        <taxon>Penicillium</taxon>
    </lineage>
</organism>
<comment type="caution">
    <text evidence="1">The sequence shown here is derived from an EMBL/GenBank/DDBJ whole genome shotgun (WGS) entry which is preliminary data.</text>
</comment>
<evidence type="ECO:0000313" key="1">
    <source>
        <dbReference type="EMBL" id="OQE11768.1"/>
    </source>
</evidence>
<dbReference type="AlphaFoldDB" id="A0A1V6SCX8"/>